<dbReference type="Proteomes" id="UP000030665">
    <property type="component" value="Unassembled WGS sequence"/>
</dbReference>
<comment type="catalytic activity">
    <reaction evidence="1">
        <text>a 1,2-diacyl-sn-glycero-3-phosphate + H2O = a 1,2-diacyl-sn-glycerol + phosphate</text>
        <dbReference type="Rhea" id="RHEA:27429"/>
        <dbReference type="ChEBI" id="CHEBI:15377"/>
        <dbReference type="ChEBI" id="CHEBI:17815"/>
        <dbReference type="ChEBI" id="CHEBI:43474"/>
        <dbReference type="ChEBI" id="CHEBI:58608"/>
        <dbReference type="EC" id="3.1.3.4"/>
    </reaction>
    <physiologicalReaction direction="left-to-right" evidence="1">
        <dbReference type="Rhea" id="RHEA:27430"/>
    </physiologicalReaction>
</comment>
<dbReference type="EMBL" id="HG805816">
    <property type="protein sequence ID" value="CDW52176.1"/>
    <property type="molecule type" value="Genomic_DNA"/>
</dbReference>
<dbReference type="InterPro" id="IPR036412">
    <property type="entry name" value="HAD-like_sf"/>
</dbReference>
<dbReference type="InterPro" id="IPR013209">
    <property type="entry name" value="LNS2"/>
</dbReference>
<comment type="similarity">
    <text evidence="2">Belongs to the lipin family.</text>
</comment>
<dbReference type="AlphaFoldDB" id="A0A077YWM2"/>
<organism evidence="5 6">
    <name type="scientific">Trichuris trichiura</name>
    <name type="common">Whipworm</name>
    <name type="synonym">Trichocephalus trichiurus</name>
    <dbReference type="NCBI Taxonomy" id="36087"/>
    <lineage>
        <taxon>Eukaryota</taxon>
        <taxon>Metazoa</taxon>
        <taxon>Ecdysozoa</taxon>
        <taxon>Nematoda</taxon>
        <taxon>Enoplea</taxon>
        <taxon>Dorylaimia</taxon>
        <taxon>Trichinellida</taxon>
        <taxon>Trichuridae</taxon>
        <taxon>Trichuris</taxon>
    </lineage>
</organism>
<dbReference type="SMART" id="SM00775">
    <property type="entry name" value="LNS2"/>
    <property type="match status" value="1"/>
</dbReference>
<evidence type="ECO:0000313" key="5">
    <source>
        <dbReference type="EMBL" id="CDW52176.1"/>
    </source>
</evidence>
<evidence type="ECO:0000256" key="3">
    <source>
        <dbReference type="SAM" id="MobiDB-lite"/>
    </source>
</evidence>
<evidence type="ECO:0000256" key="1">
    <source>
        <dbReference type="ARBA" id="ARBA00001180"/>
    </source>
</evidence>
<dbReference type="GO" id="GO:0032869">
    <property type="term" value="P:cellular response to insulin stimulus"/>
    <property type="evidence" value="ECO:0007669"/>
    <property type="project" value="TreeGrafter"/>
</dbReference>
<evidence type="ECO:0000256" key="2">
    <source>
        <dbReference type="ARBA" id="ARBA00005476"/>
    </source>
</evidence>
<accession>A0A077YWM2</accession>
<dbReference type="Pfam" id="PF08235">
    <property type="entry name" value="LNS2"/>
    <property type="match status" value="1"/>
</dbReference>
<dbReference type="GO" id="GO:0005634">
    <property type="term" value="C:nucleus"/>
    <property type="evidence" value="ECO:0007669"/>
    <property type="project" value="TreeGrafter"/>
</dbReference>
<dbReference type="InterPro" id="IPR007651">
    <property type="entry name" value="Lipin_N"/>
</dbReference>
<reference evidence="5" key="2">
    <citation type="submission" date="2014-03" db="EMBL/GenBank/DDBJ databases">
        <title>The whipworm genome and dual-species transcriptomics of an intimate host-pathogen interaction.</title>
        <authorList>
            <person name="Foth B.J."/>
            <person name="Tsai I.J."/>
            <person name="Reid A.J."/>
            <person name="Bancroft A.J."/>
            <person name="Nichol S."/>
            <person name="Tracey A."/>
            <person name="Holroyd N."/>
            <person name="Cotton J.A."/>
            <person name="Stanley E.J."/>
            <person name="Zarowiecki M."/>
            <person name="Liu J.Z."/>
            <person name="Huckvale T."/>
            <person name="Cooper P.J."/>
            <person name="Grencis R.K."/>
            <person name="Berriman M."/>
        </authorList>
    </citation>
    <scope>NUCLEOTIDE SEQUENCE [LARGE SCALE GENOMIC DNA]</scope>
</reference>
<dbReference type="GO" id="GO:0019432">
    <property type="term" value="P:triglyceride biosynthetic process"/>
    <property type="evidence" value="ECO:0007669"/>
    <property type="project" value="TreeGrafter"/>
</dbReference>
<feature type="region of interest" description="Disordered" evidence="3">
    <location>
        <begin position="464"/>
        <end position="484"/>
    </location>
</feature>
<feature type="compositionally biased region" description="Basic and acidic residues" evidence="3">
    <location>
        <begin position="469"/>
        <end position="484"/>
    </location>
</feature>
<feature type="domain" description="LNS2/PITP" evidence="4">
    <location>
        <begin position="251"/>
        <end position="407"/>
    </location>
</feature>
<evidence type="ECO:0000313" key="6">
    <source>
        <dbReference type="Proteomes" id="UP000030665"/>
    </source>
</evidence>
<dbReference type="GO" id="GO:0009062">
    <property type="term" value="P:fatty acid catabolic process"/>
    <property type="evidence" value="ECO:0007669"/>
    <property type="project" value="TreeGrafter"/>
</dbReference>
<dbReference type="SUPFAM" id="SSF56784">
    <property type="entry name" value="HAD-like"/>
    <property type="match status" value="1"/>
</dbReference>
<dbReference type="PANTHER" id="PTHR12181:SF12">
    <property type="entry name" value="PHOSPHATIDATE PHOSPHATASE"/>
    <property type="match status" value="1"/>
</dbReference>
<dbReference type="OrthoDB" id="4567at2759"/>
<dbReference type="STRING" id="36087.A0A077YWM2"/>
<dbReference type="Pfam" id="PF04571">
    <property type="entry name" value="Lipin_N"/>
    <property type="match status" value="1"/>
</dbReference>
<sequence>MQSFSRMISTFRDFYNEINPATLTGAVDVLVIEQPNGSYIGSSFYVRFGKMGVLRSREKIVDISINDQLVNIYMKLSDTGEAFFLDRLTDAVGVGDASAADDLTEEEKQRVEQVRKEGAALGKVLEEAKNFKCAEHIPKKEEALKIDGMHSLIRLIGVLLAVFINFVEPSRFTFRFSEHDMRSAVSDSELEDNSSSRDFRYRRCVELSSEQLKTLPLVRGINKARFSVTTKYQGTCWCECHIFLWRWDDKLVISDIDGTITKSDVLGHILPMVGAQWTQSGVTEFFSRVVDNGYRVIYLSARAIGQSQWTKDYLRWIKQGKLGLPIGPVFLSPTSLIIALHREIIEKTPEVFKTSCLMDIRALFPENVNPFYAGVGNRHNDFIAYNAVGVPPRRIFLINPRGEVQSLVRLSSLSYQHLTDLVDHIFPPLSRSGPDNVLGPDFFEPARFSSFSYWKPRLPDISQEDEEAYESRNLKVKRPDTKAE</sequence>
<dbReference type="GO" id="GO:0008195">
    <property type="term" value="F:phosphatidate phosphatase activity"/>
    <property type="evidence" value="ECO:0007669"/>
    <property type="project" value="UniProtKB-EC"/>
</dbReference>
<protein>
    <submittedName>
        <fullName evidence="5">LNS2 and Lipin N domain containing protein</fullName>
    </submittedName>
</protein>
<dbReference type="InterPro" id="IPR026058">
    <property type="entry name" value="LIPIN"/>
</dbReference>
<evidence type="ECO:0000259" key="4">
    <source>
        <dbReference type="SMART" id="SM00775"/>
    </source>
</evidence>
<reference evidence="5" key="1">
    <citation type="submission" date="2014-01" db="EMBL/GenBank/DDBJ databases">
        <authorList>
            <person name="Aslett M."/>
        </authorList>
    </citation>
    <scope>NUCLEOTIDE SEQUENCE</scope>
</reference>
<name>A0A077YWM2_TRITR</name>
<dbReference type="PANTHER" id="PTHR12181">
    <property type="entry name" value="LIPIN"/>
    <property type="match status" value="1"/>
</dbReference>
<proteinExistence type="inferred from homology"/>
<dbReference type="GO" id="GO:0045944">
    <property type="term" value="P:positive regulation of transcription by RNA polymerase II"/>
    <property type="evidence" value="ECO:0007669"/>
    <property type="project" value="TreeGrafter"/>
</dbReference>
<gene>
    <name evidence="5" type="ORF">TTRE_0000043501</name>
</gene>
<keyword evidence="6" id="KW-1185">Reference proteome</keyword>
<dbReference type="GO" id="GO:0003713">
    <property type="term" value="F:transcription coactivator activity"/>
    <property type="evidence" value="ECO:0007669"/>
    <property type="project" value="TreeGrafter"/>
</dbReference>
<dbReference type="InterPro" id="IPR031315">
    <property type="entry name" value="LNS2/PITP"/>
</dbReference>